<dbReference type="InterPro" id="IPR025340">
    <property type="entry name" value="DUF4246"/>
</dbReference>
<reference evidence="3" key="2">
    <citation type="submission" date="2019-06" db="EMBL/GenBank/DDBJ databases">
        <title>Genomics analysis of Aphanomyces spp. identifies a new class of oomycete effector associated with host adaptation.</title>
        <authorList>
            <person name="Gaulin E."/>
        </authorList>
    </citation>
    <scope>NUCLEOTIDE SEQUENCE</scope>
    <source>
        <strain evidence="3">CBS 578.67</strain>
    </source>
</reference>
<keyword evidence="5" id="KW-1185">Reference proteome</keyword>
<dbReference type="OrthoDB" id="59491at2759"/>
<accession>A0A485LMW6</accession>
<organism evidence="4 5">
    <name type="scientific">Aphanomyces stellatus</name>
    <dbReference type="NCBI Taxonomy" id="120398"/>
    <lineage>
        <taxon>Eukaryota</taxon>
        <taxon>Sar</taxon>
        <taxon>Stramenopiles</taxon>
        <taxon>Oomycota</taxon>
        <taxon>Saprolegniomycetes</taxon>
        <taxon>Saprolegniales</taxon>
        <taxon>Verrucalvaceae</taxon>
        <taxon>Aphanomyces</taxon>
    </lineage>
</organism>
<evidence type="ECO:0000313" key="4">
    <source>
        <dbReference type="EMBL" id="VFU00094.1"/>
    </source>
</evidence>
<evidence type="ECO:0000259" key="2">
    <source>
        <dbReference type="Pfam" id="PF21666"/>
    </source>
</evidence>
<feature type="domain" description="DUF4246" evidence="2">
    <location>
        <begin position="16"/>
        <end position="59"/>
    </location>
</feature>
<reference evidence="4 5" key="1">
    <citation type="submission" date="2019-03" db="EMBL/GenBank/DDBJ databases">
        <authorList>
            <person name="Gaulin E."/>
            <person name="Dumas B."/>
        </authorList>
    </citation>
    <scope>NUCLEOTIDE SEQUENCE [LARGE SCALE GENOMIC DNA]</scope>
    <source>
        <strain evidence="4">CBS 568.67</strain>
    </source>
</reference>
<feature type="domain" description="DUF4246" evidence="1">
    <location>
        <begin position="91"/>
        <end position="469"/>
    </location>
</feature>
<dbReference type="PANTHER" id="PTHR33119:SF1">
    <property type="entry name" value="FE2OG DIOXYGENASE DOMAIN-CONTAINING PROTEIN"/>
    <property type="match status" value="1"/>
</dbReference>
<dbReference type="EMBL" id="VJMH01007271">
    <property type="protein sequence ID" value="KAF0684577.1"/>
    <property type="molecule type" value="Genomic_DNA"/>
</dbReference>
<gene>
    <name evidence="4" type="primary">Aste57867_23448</name>
    <name evidence="3" type="ORF">As57867_023377</name>
    <name evidence="4" type="ORF">ASTE57867_23448</name>
</gene>
<sequence length="530" mass="59200">MTFWRPASVRDNKFAYRFFSEPYTVVELKYMHVLCEVLAKPSWWTKMKDTAILAKWKTESTLSENDFAFLVGELKWITMQSHLDDPLQRDHIIPLPVHGVFTTDILVGSDLLQAIQTHTAPAEAAARQRGDFHPNSNDQVLDIVHPSFYCAVNGRTRISQDRNALLGNEVLQWAPSDVYDVSNKFQWLPSPVVVDPATGQATFQSYINNLHPTTHEALYTGLNGLFTVMLPLFERCLGSGDVEPTTRIGHIDMNKSCPEPGHHGGGARRRRRCVLGLLQQLVRSIPSAAASTHNAITFDYKPPTIQPVSLKGRELQVIVKIASIELTPDKPKYAGGSWHMEGMTNESIAATGILYYDCVNITTSKLAFRHAFDQEYEFDYPQSEHHGINAVYGIHNDESDNTQELGHVQALTGRCVVFPNFMQHCVAPFELADPTQPGHRKIVCFFLVNPDHSILSTANVPPQQEEWAMGALEETLGGSLPDVALQSIGGIAGLMSHDEAKAFMRALMDERKESSVFSKYLTETISLCEH</sequence>
<dbReference type="PANTHER" id="PTHR33119">
    <property type="entry name" value="IFI3P"/>
    <property type="match status" value="1"/>
</dbReference>
<dbReference type="Pfam" id="PF21666">
    <property type="entry name" value="DUF4246_N"/>
    <property type="match status" value="1"/>
</dbReference>
<dbReference type="Proteomes" id="UP000332933">
    <property type="component" value="Unassembled WGS sequence"/>
</dbReference>
<name>A0A485LMW6_9STRA</name>
<dbReference type="AlphaFoldDB" id="A0A485LMW6"/>
<evidence type="ECO:0000259" key="1">
    <source>
        <dbReference type="Pfam" id="PF14033"/>
    </source>
</evidence>
<dbReference type="EMBL" id="CAADRA010007297">
    <property type="protein sequence ID" value="VFU00094.1"/>
    <property type="molecule type" value="Genomic_DNA"/>
</dbReference>
<proteinExistence type="predicted"/>
<dbReference type="Pfam" id="PF14033">
    <property type="entry name" value="DUF4246"/>
    <property type="match status" value="1"/>
</dbReference>
<dbReference type="InterPro" id="IPR049207">
    <property type="entry name" value="DUF4246_N"/>
</dbReference>
<evidence type="ECO:0000313" key="5">
    <source>
        <dbReference type="Proteomes" id="UP000332933"/>
    </source>
</evidence>
<dbReference type="InterPro" id="IPR049192">
    <property type="entry name" value="DUF4246_C"/>
</dbReference>
<evidence type="ECO:0000313" key="3">
    <source>
        <dbReference type="EMBL" id="KAF0684577.1"/>
    </source>
</evidence>
<protein>
    <submittedName>
        <fullName evidence="4">Aste57867_23448 protein</fullName>
    </submittedName>
</protein>